<protein>
    <recommendedName>
        <fullName evidence="7">Bifunctional chorismate mutase/prephenate dehydratase</fullName>
        <ecNumber evidence="6">4.2.1.51</ecNumber>
    </recommendedName>
    <alternativeName>
        <fullName evidence="17">Chorismate mutase-prephenate dehydratase</fullName>
    </alternativeName>
    <alternativeName>
        <fullName evidence="8">Prephenate dehydratase</fullName>
    </alternativeName>
    <alternativeName>
        <fullName evidence="16">p-protein</fullName>
    </alternativeName>
</protein>
<feature type="binding site" evidence="19">
    <location>
        <position position="8"/>
    </location>
    <ligand>
        <name>substrate</name>
    </ligand>
</feature>
<feature type="binding site" evidence="19">
    <location>
        <position position="25"/>
    </location>
    <ligand>
        <name>substrate</name>
    </ligand>
</feature>
<keyword evidence="15" id="KW-0511">Multifunctional enzyme</keyword>
<proteinExistence type="predicted"/>
<evidence type="ECO:0000259" key="22">
    <source>
        <dbReference type="PROSITE" id="PS51168"/>
    </source>
</evidence>
<keyword evidence="21" id="KW-0175">Coiled coil</keyword>
<dbReference type="InterPro" id="IPR002701">
    <property type="entry name" value="CM_II_prokaryot"/>
</dbReference>
<keyword evidence="12" id="KW-0584">Phenylalanine biosynthesis</keyword>
<accession>A0AB35ULS9</accession>
<feature type="binding site" evidence="19">
    <location>
        <position position="36"/>
    </location>
    <ligand>
        <name>substrate</name>
    </ligand>
</feature>
<dbReference type="AlphaFoldDB" id="A0AB35ULS9"/>
<feature type="binding site" evidence="19">
    <location>
        <position position="45"/>
    </location>
    <ligand>
        <name>substrate</name>
    </ligand>
</feature>
<evidence type="ECO:0000256" key="5">
    <source>
        <dbReference type="ARBA" id="ARBA00004817"/>
    </source>
</evidence>
<dbReference type="SUPFAM" id="SSF55021">
    <property type="entry name" value="ACT-like"/>
    <property type="match status" value="1"/>
</dbReference>
<comment type="caution">
    <text evidence="25">The sequence shown here is derived from an EMBL/GenBank/DDBJ whole genome shotgun (WGS) entry which is preliminary data.</text>
</comment>
<dbReference type="GO" id="GO:0004664">
    <property type="term" value="F:prephenate dehydratase activity"/>
    <property type="evidence" value="ECO:0007669"/>
    <property type="project" value="UniProtKB-EC"/>
</dbReference>
<evidence type="ECO:0000256" key="20">
    <source>
        <dbReference type="PIRSR" id="PIRSR001500-2"/>
    </source>
</evidence>
<evidence type="ECO:0000256" key="7">
    <source>
        <dbReference type="ARBA" id="ARBA00014401"/>
    </source>
</evidence>
<feature type="site" description="Essential for prephenate dehydratase activity" evidence="20">
    <location>
        <position position="260"/>
    </location>
</feature>
<dbReference type="PANTHER" id="PTHR21022:SF19">
    <property type="entry name" value="PREPHENATE DEHYDRATASE-RELATED"/>
    <property type="match status" value="1"/>
</dbReference>
<evidence type="ECO:0000256" key="16">
    <source>
        <dbReference type="ARBA" id="ARBA00031175"/>
    </source>
</evidence>
<keyword evidence="11" id="KW-0057">Aromatic amino acid biosynthesis</keyword>
<dbReference type="GO" id="GO:0004106">
    <property type="term" value="F:chorismate mutase activity"/>
    <property type="evidence" value="ECO:0007669"/>
    <property type="project" value="UniProtKB-EC"/>
</dbReference>
<keyword evidence="13 25" id="KW-0413">Isomerase</keyword>
<evidence type="ECO:0000256" key="12">
    <source>
        <dbReference type="ARBA" id="ARBA00023222"/>
    </source>
</evidence>
<keyword evidence="9" id="KW-0963">Cytoplasm</keyword>
<dbReference type="EMBL" id="JALDAW010000022">
    <property type="protein sequence ID" value="MDY5169053.1"/>
    <property type="molecule type" value="Genomic_DNA"/>
</dbReference>
<evidence type="ECO:0000256" key="14">
    <source>
        <dbReference type="ARBA" id="ARBA00023239"/>
    </source>
</evidence>
<dbReference type="InterPro" id="IPR008242">
    <property type="entry name" value="Chor_mutase/pphenate_deHydtase"/>
</dbReference>
<evidence type="ECO:0000259" key="23">
    <source>
        <dbReference type="PROSITE" id="PS51171"/>
    </source>
</evidence>
<evidence type="ECO:0000256" key="18">
    <source>
        <dbReference type="ARBA" id="ARBA00047848"/>
    </source>
</evidence>
<reference evidence="25" key="1">
    <citation type="submission" date="2022-03" db="EMBL/GenBank/DDBJ databases">
        <title>First case of bacteraemia caused by Dielma fastidiosa in a patient hospitalised with diverticulitis.</title>
        <authorList>
            <person name="Forman-Ankjaer B."/>
            <person name="Hvid-Jensen F."/>
            <person name="Kobel C.M."/>
            <person name="Greve T."/>
        </authorList>
    </citation>
    <scope>NUCLEOTIDE SEQUENCE</scope>
    <source>
        <strain evidence="25">AUH_DF_2021</strain>
    </source>
</reference>
<dbReference type="PROSITE" id="PS51168">
    <property type="entry name" value="CHORISMATE_MUT_2"/>
    <property type="match status" value="1"/>
</dbReference>
<dbReference type="SUPFAM" id="SSF53850">
    <property type="entry name" value="Periplasmic binding protein-like II"/>
    <property type="match status" value="1"/>
</dbReference>
<comment type="pathway">
    <text evidence="5">Metabolic intermediate biosynthesis; prephenate biosynthesis; prephenate from chorismate: step 1/1.</text>
</comment>
<dbReference type="CDD" id="cd13631">
    <property type="entry name" value="PBP2_Ct-PDT_like"/>
    <property type="match status" value="1"/>
</dbReference>
<dbReference type="Pfam" id="PF01817">
    <property type="entry name" value="CM_2"/>
    <property type="match status" value="1"/>
</dbReference>
<dbReference type="PIRSF" id="PIRSF001500">
    <property type="entry name" value="Chor_mut_pdt_Ppr"/>
    <property type="match status" value="1"/>
</dbReference>
<feature type="domain" description="Chorismate mutase" evidence="22">
    <location>
        <begin position="1"/>
        <end position="84"/>
    </location>
</feature>
<feature type="binding site" evidence="19">
    <location>
        <position position="84"/>
    </location>
    <ligand>
        <name>substrate</name>
    </ligand>
</feature>
<evidence type="ECO:0000256" key="1">
    <source>
        <dbReference type="ARBA" id="ARBA00000824"/>
    </source>
</evidence>
<dbReference type="InterPro" id="IPR001086">
    <property type="entry name" value="Preph_deHydtase"/>
</dbReference>
<evidence type="ECO:0000256" key="19">
    <source>
        <dbReference type="PIRSR" id="PIRSR001500-1"/>
    </source>
</evidence>
<dbReference type="PROSITE" id="PS51671">
    <property type="entry name" value="ACT"/>
    <property type="match status" value="1"/>
</dbReference>
<dbReference type="RefSeq" id="WP_320884052.1">
    <property type="nucleotide sequence ID" value="NZ_BAABZA010000002.1"/>
</dbReference>
<evidence type="ECO:0000256" key="13">
    <source>
        <dbReference type="ARBA" id="ARBA00023235"/>
    </source>
</evidence>
<evidence type="ECO:0000256" key="4">
    <source>
        <dbReference type="ARBA" id="ARBA00004741"/>
    </source>
</evidence>
<evidence type="ECO:0000313" key="26">
    <source>
        <dbReference type="Proteomes" id="UP001276902"/>
    </source>
</evidence>
<comment type="catalytic activity">
    <reaction evidence="18">
        <text>prephenate + H(+) = 3-phenylpyruvate + CO2 + H2O</text>
        <dbReference type="Rhea" id="RHEA:21648"/>
        <dbReference type="ChEBI" id="CHEBI:15377"/>
        <dbReference type="ChEBI" id="CHEBI:15378"/>
        <dbReference type="ChEBI" id="CHEBI:16526"/>
        <dbReference type="ChEBI" id="CHEBI:18005"/>
        <dbReference type="ChEBI" id="CHEBI:29934"/>
        <dbReference type="EC" id="4.2.1.51"/>
    </reaction>
</comment>
<dbReference type="SUPFAM" id="SSF48600">
    <property type="entry name" value="Chorismate mutase II"/>
    <property type="match status" value="1"/>
</dbReference>
<dbReference type="Pfam" id="PF00800">
    <property type="entry name" value="PDT"/>
    <property type="match status" value="1"/>
</dbReference>
<evidence type="ECO:0000313" key="25">
    <source>
        <dbReference type="EMBL" id="MDY5169053.1"/>
    </source>
</evidence>
<dbReference type="GO" id="GO:0009094">
    <property type="term" value="P:L-phenylalanine biosynthetic process"/>
    <property type="evidence" value="ECO:0007669"/>
    <property type="project" value="UniProtKB-KW"/>
</dbReference>
<comment type="pathway">
    <text evidence="4">Amino-acid biosynthesis; L-phenylalanine biosynthesis; phenylpyruvate from prephenate: step 1/1.</text>
</comment>
<gene>
    <name evidence="25" type="ORF">MQE39_13115</name>
</gene>
<evidence type="ECO:0000256" key="6">
    <source>
        <dbReference type="ARBA" id="ARBA00013147"/>
    </source>
</evidence>
<comment type="function">
    <text evidence="2">Catalyzes the Claisen rearrangement of chorismate to prephenate and the decarboxylation/dehydration of prephenate to phenylpyruvate.</text>
</comment>
<dbReference type="InterPro" id="IPR036979">
    <property type="entry name" value="CM_dom_sf"/>
</dbReference>
<dbReference type="InterPro" id="IPR045865">
    <property type="entry name" value="ACT-like_dom_sf"/>
</dbReference>
<evidence type="ECO:0000256" key="3">
    <source>
        <dbReference type="ARBA" id="ARBA00004496"/>
    </source>
</evidence>
<evidence type="ECO:0000259" key="24">
    <source>
        <dbReference type="PROSITE" id="PS51671"/>
    </source>
</evidence>
<feature type="coiled-coil region" evidence="21">
    <location>
        <begin position="4"/>
        <end position="38"/>
    </location>
</feature>
<dbReference type="GO" id="GO:0046417">
    <property type="term" value="P:chorismate metabolic process"/>
    <property type="evidence" value="ECO:0007669"/>
    <property type="project" value="InterPro"/>
</dbReference>
<evidence type="ECO:0000256" key="9">
    <source>
        <dbReference type="ARBA" id="ARBA00022490"/>
    </source>
</evidence>
<dbReference type="CDD" id="cd04905">
    <property type="entry name" value="ACT_CM-PDT"/>
    <property type="match status" value="1"/>
</dbReference>
<evidence type="ECO:0000256" key="2">
    <source>
        <dbReference type="ARBA" id="ARBA00002364"/>
    </source>
</evidence>
<dbReference type="Gene3D" id="3.30.70.260">
    <property type="match status" value="1"/>
</dbReference>
<evidence type="ECO:0000256" key="17">
    <source>
        <dbReference type="ARBA" id="ARBA00031520"/>
    </source>
</evidence>
<evidence type="ECO:0000256" key="21">
    <source>
        <dbReference type="SAM" id="Coils"/>
    </source>
</evidence>
<dbReference type="InterPro" id="IPR002912">
    <property type="entry name" value="ACT_dom"/>
</dbReference>
<dbReference type="GO" id="GO:0005737">
    <property type="term" value="C:cytoplasm"/>
    <property type="evidence" value="ECO:0007669"/>
    <property type="project" value="UniProtKB-SubCell"/>
</dbReference>
<evidence type="ECO:0000256" key="11">
    <source>
        <dbReference type="ARBA" id="ARBA00023141"/>
    </source>
</evidence>
<evidence type="ECO:0000256" key="8">
    <source>
        <dbReference type="ARBA" id="ARBA00021872"/>
    </source>
</evidence>
<dbReference type="Proteomes" id="UP001276902">
    <property type="component" value="Unassembled WGS sequence"/>
</dbReference>
<dbReference type="EC" id="4.2.1.51" evidence="6"/>
<dbReference type="Gene3D" id="3.40.190.10">
    <property type="entry name" value="Periplasmic binding protein-like II"/>
    <property type="match status" value="2"/>
</dbReference>
<evidence type="ECO:0000256" key="10">
    <source>
        <dbReference type="ARBA" id="ARBA00022605"/>
    </source>
</evidence>
<comment type="catalytic activity">
    <reaction evidence="1">
        <text>chorismate = prephenate</text>
        <dbReference type="Rhea" id="RHEA:13897"/>
        <dbReference type="ChEBI" id="CHEBI:29748"/>
        <dbReference type="ChEBI" id="CHEBI:29934"/>
        <dbReference type="EC" id="5.4.99.5"/>
    </reaction>
</comment>
<feature type="binding site" evidence="19">
    <location>
        <position position="49"/>
    </location>
    <ligand>
        <name>substrate</name>
    </ligand>
</feature>
<sequence length="355" mass="40751">MNQLDKAREKINAIDVQMRELFEQRMKAVEEVAEYKLKNNMKIFDPDREVEVIEKNSIKMQNEKLKPYYREYIQAVMDISKSYQESIVNCDTYGYQGVLGAFSHIATQRLFPHGKMKNYAAFEGAVKGVLNHEIAKAVLPFENSYTGEVGEILDLLFKYDVVIQSIYDLKINQNLLGLKGATLCDIKQVYSKDQAINQCQDFLKNFDYELIPYANTALAAKFVSESQDKSKAAIASIETAELYGLEVLAENINTSKDNTTRFVVVGNELPEDGNHLSIVFTVHHESGQLAKIMQIVAKYGFNMENIKSRSLKDASWQYYFYMEIEGHYRDEKMQSMLEECRNSSSNFKVIGVYNH</sequence>
<feature type="domain" description="Prephenate dehydratase" evidence="23">
    <location>
        <begin position="92"/>
        <end position="267"/>
    </location>
</feature>
<evidence type="ECO:0000256" key="15">
    <source>
        <dbReference type="ARBA" id="ARBA00023268"/>
    </source>
</evidence>
<name>A0AB35ULS9_9FIRM</name>
<feature type="domain" description="ACT" evidence="24">
    <location>
        <begin position="277"/>
        <end position="354"/>
    </location>
</feature>
<dbReference type="SMART" id="SM00830">
    <property type="entry name" value="CM_2"/>
    <property type="match status" value="1"/>
</dbReference>
<dbReference type="InterPro" id="IPR036263">
    <property type="entry name" value="Chorismate_II_sf"/>
</dbReference>
<dbReference type="PANTHER" id="PTHR21022">
    <property type="entry name" value="PREPHENATE DEHYDRATASE P PROTEIN"/>
    <property type="match status" value="1"/>
</dbReference>
<feature type="binding site" evidence="19">
    <location>
        <position position="80"/>
    </location>
    <ligand>
        <name>substrate</name>
    </ligand>
</feature>
<keyword evidence="14" id="KW-0456">Lyase</keyword>
<dbReference type="PROSITE" id="PS51171">
    <property type="entry name" value="PREPHENATE_DEHYDR_3"/>
    <property type="match status" value="1"/>
</dbReference>
<keyword evidence="10" id="KW-0028">Amino-acid biosynthesis</keyword>
<comment type="subcellular location">
    <subcellularLocation>
        <location evidence="3">Cytoplasm</location>
    </subcellularLocation>
</comment>
<dbReference type="Gene3D" id="1.20.59.10">
    <property type="entry name" value="Chorismate mutase"/>
    <property type="match status" value="1"/>
</dbReference>
<organism evidence="25 26">
    <name type="scientific">Dielma fastidiosa</name>
    <dbReference type="NCBI Taxonomy" id="1034346"/>
    <lineage>
        <taxon>Bacteria</taxon>
        <taxon>Bacillati</taxon>
        <taxon>Bacillota</taxon>
        <taxon>Erysipelotrichia</taxon>
        <taxon>Erysipelotrichales</taxon>
        <taxon>Erysipelotrichaceae</taxon>
        <taxon>Dielma</taxon>
    </lineage>
</organism>